<gene>
    <name evidence="3" type="ORF">g.18004</name>
</gene>
<feature type="compositionally biased region" description="Low complexity" evidence="1">
    <location>
        <begin position="353"/>
        <end position="367"/>
    </location>
</feature>
<dbReference type="CDD" id="cd00821">
    <property type="entry name" value="PH"/>
    <property type="match status" value="1"/>
</dbReference>
<dbReference type="PROSITE" id="PS50003">
    <property type="entry name" value="PH_DOMAIN"/>
    <property type="match status" value="1"/>
</dbReference>
<feature type="region of interest" description="Disordered" evidence="1">
    <location>
        <begin position="729"/>
        <end position="773"/>
    </location>
</feature>
<feature type="compositionally biased region" description="Polar residues" evidence="1">
    <location>
        <begin position="413"/>
        <end position="425"/>
    </location>
</feature>
<dbReference type="InterPro" id="IPR001849">
    <property type="entry name" value="PH_domain"/>
</dbReference>
<organism evidence="3">
    <name type="scientific">Zeugodacus cucurbitae</name>
    <name type="common">Melon fruit fly</name>
    <name type="synonym">Bactrocera cucurbitae</name>
    <dbReference type="NCBI Taxonomy" id="28588"/>
    <lineage>
        <taxon>Eukaryota</taxon>
        <taxon>Metazoa</taxon>
        <taxon>Ecdysozoa</taxon>
        <taxon>Arthropoda</taxon>
        <taxon>Hexapoda</taxon>
        <taxon>Insecta</taxon>
        <taxon>Pterygota</taxon>
        <taxon>Neoptera</taxon>
        <taxon>Endopterygota</taxon>
        <taxon>Diptera</taxon>
        <taxon>Brachycera</taxon>
        <taxon>Muscomorpha</taxon>
        <taxon>Tephritoidea</taxon>
        <taxon>Tephritidae</taxon>
        <taxon>Zeugodacus</taxon>
        <taxon>Zeugodacus</taxon>
    </lineage>
</organism>
<evidence type="ECO:0000259" key="2">
    <source>
        <dbReference type="PROSITE" id="PS50003"/>
    </source>
</evidence>
<dbReference type="Gene3D" id="2.30.29.30">
    <property type="entry name" value="Pleckstrin-homology domain (PH domain)/Phosphotyrosine-binding domain (PTB)"/>
    <property type="match status" value="1"/>
</dbReference>
<dbReference type="Pfam" id="PF00169">
    <property type="entry name" value="PH"/>
    <property type="match status" value="1"/>
</dbReference>
<reference evidence="3" key="1">
    <citation type="submission" date="2014-11" db="EMBL/GenBank/DDBJ databases">
        <authorList>
            <person name="Geib S."/>
        </authorList>
    </citation>
    <scope>NUCLEOTIDE SEQUENCE</scope>
</reference>
<proteinExistence type="predicted"/>
<dbReference type="SUPFAM" id="SSF50729">
    <property type="entry name" value="PH domain-like"/>
    <property type="match status" value="1"/>
</dbReference>
<evidence type="ECO:0000256" key="1">
    <source>
        <dbReference type="SAM" id="MobiDB-lite"/>
    </source>
</evidence>
<feature type="region of interest" description="Disordered" evidence="1">
    <location>
        <begin position="409"/>
        <end position="441"/>
    </location>
</feature>
<dbReference type="InterPro" id="IPR011993">
    <property type="entry name" value="PH-like_dom_sf"/>
</dbReference>
<feature type="domain" description="PH" evidence="2">
    <location>
        <begin position="29"/>
        <end position="126"/>
    </location>
</feature>
<feature type="compositionally biased region" description="Low complexity" evidence="1">
    <location>
        <begin position="763"/>
        <end position="772"/>
    </location>
</feature>
<feature type="compositionally biased region" description="Low complexity" evidence="1">
    <location>
        <begin position="736"/>
        <end position="745"/>
    </location>
</feature>
<feature type="region of interest" description="Disordered" evidence="1">
    <location>
        <begin position="350"/>
        <end position="369"/>
    </location>
</feature>
<evidence type="ECO:0000313" key="3">
    <source>
        <dbReference type="EMBL" id="JAD08470.1"/>
    </source>
</evidence>
<accession>A0A0A1XBZ4</accession>
<reference evidence="3" key="2">
    <citation type="journal article" date="2015" name="Gigascience">
        <title>Reconstructing a comprehensive transcriptome assembly of a white-pupal translocated strain of the pest fruit fly Bactrocera cucurbitae.</title>
        <authorList>
            <person name="Sim S.B."/>
            <person name="Calla B."/>
            <person name="Hall B."/>
            <person name="DeRego T."/>
            <person name="Geib S.M."/>
        </authorList>
    </citation>
    <scope>NUCLEOTIDE SEQUENCE</scope>
</reference>
<dbReference type="EMBL" id="GBXI01005822">
    <property type="protein sequence ID" value="JAD08470.1"/>
    <property type="molecule type" value="Transcribed_RNA"/>
</dbReference>
<protein>
    <recommendedName>
        <fullName evidence="2">PH domain-containing protein</fullName>
    </recommendedName>
</protein>
<feature type="region of interest" description="Disordered" evidence="1">
    <location>
        <begin position="266"/>
        <end position="292"/>
    </location>
</feature>
<dbReference type="AlphaFoldDB" id="A0A0A1XBZ4"/>
<sequence length="956" mass="105507">MDTQKLTNSSNALAGSVQLVKERNRSSNKVKLCGYLKKKRNKVGGWRKMWFVLQDKLLLSYASKEEYDNKLVSFKDVLNLVPGTMVRPLGGFRFTIETTTHVMYTFHCDDRNAYREWITMLLDSLTAASSSKIISANSSAASAYALLPIQQQRFRNTSVDNIPYALWSTAGQNSQRQRELSSSCDSMRQRVELLDANGGEYAYLERMANVKARIGLKSTTRSPLAPALSLPSQSNAGGAGVGGGGIGVAVRLPIARSTAKLLERNGVNSSDPLKKYQQQHQQQHYQKRQQVNCCNRSSGTTASAISSKNYNNNNANENVTDARLTTEASATHFRLHGESNCSDFTTLDNGRHSSSAGSTSSSTSASACHGPVNQTVLKINSMFQRQSNSPTAPESVGATNRQHVVNKEFPNYPKSTQTNCDQNETIPKYKHNNKRNNNTNECKNNNNQLLLADSCLMSDDAEVAVDNISAAYSSISRDSQAMVMVKDQIQRMHIKGRKETLSYANVDAAVERHEQRRVVLTKKLEEESFIETKASMTKTLADDEACEKPVLDSDVESVDGDAEEQQQLIVEKATSATCNRSSEPIYAVVDLAHKYAQRQQRNVQNNLKSLEANRCRSYESIIQGVDSSVVLTNGCGALGKSNINLHEDDIDGIYEDGDNFSPNCENVVLTNGDEDENIYEPVGFDNFGSQKIPASASQPNAFWRYITRLKVNSLLQFTRMRRHHHNHTDYDTIDLSTPSSSPTPTASNRRTKTTLAKKQAAGTTIPTTNTTTSSQFASIKRKFGAHRKSMQVRVRKICARNYEPKTTTFGNKLTAQQQQNGDGHLAAGVGMSNGVNIASSVGGAGKKSKYRWKSVKIRPKQFNGAYNGTNGNNCGTSCTTDDISCKTTRRQSFFGSLPHLRKARVSLFSTPNLHLTAAKDQNSNVSSVSDVYDKALVDKIPTEGKREYEELNELSS</sequence>
<feature type="compositionally biased region" description="Low complexity" evidence="1">
    <location>
        <begin position="275"/>
        <end position="290"/>
    </location>
</feature>
<name>A0A0A1XBZ4_ZEUCU</name>
<dbReference type="SMART" id="SM00233">
    <property type="entry name" value="PH"/>
    <property type="match status" value="1"/>
</dbReference>